<gene>
    <name evidence="1" type="ORF">QNI29_03625</name>
</gene>
<protein>
    <submittedName>
        <fullName evidence="1">XkdX family protein</fullName>
    </submittedName>
</protein>
<evidence type="ECO:0000313" key="1">
    <source>
        <dbReference type="EMBL" id="WIF98754.1"/>
    </source>
</evidence>
<keyword evidence="2" id="KW-1185">Reference proteome</keyword>
<dbReference type="InterPro" id="IPR010022">
    <property type="entry name" value="XkdX"/>
</dbReference>
<sequence length="47" mass="5557">MDWFAFATQDYEVYNNEDRIKQFVINGKISSEEYKIITGNIYEASTN</sequence>
<dbReference type="Pfam" id="PF09693">
    <property type="entry name" value="Phage_XkdX"/>
    <property type="match status" value="1"/>
</dbReference>
<dbReference type="EMBL" id="CP126446">
    <property type="protein sequence ID" value="WIF98754.1"/>
    <property type="molecule type" value="Genomic_DNA"/>
</dbReference>
<accession>A0ABY8V2E4</accession>
<reference evidence="1 2" key="1">
    <citation type="submission" date="2023-05" db="EMBL/GenBank/DDBJ databases">
        <title>Comparative genomics reveals the evidence of polycyclic aromatic hydrocarbons degradation in moderately halophilic genus Pontibacillus.</title>
        <authorList>
            <person name="Yang H."/>
            <person name="Qian Z."/>
        </authorList>
    </citation>
    <scope>NUCLEOTIDE SEQUENCE [LARGE SCALE GENOMIC DNA]</scope>
    <source>
        <strain evidence="2">HN14</strain>
    </source>
</reference>
<organism evidence="1 2">
    <name type="scientific">Pontibacillus chungwhensis</name>
    <dbReference type="NCBI Taxonomy" id="265426"/>
    <lineage>
        <taxon>Bacteria</taxon>
        <taxon>Bacillati</taxon>
        <taxon>Bacillota</taxon>
        <taxon>Bacilli</taxon>
        <taxon>Bacillales</taxon>
        <taxon>Bacillaceae</taxon>
        <taxon>Pontibacillus</taxon>
    </lineage>
</organism>
<evidence type="ECO:0000313" key="2">
    <source>
        <dbReference type="Proteomes" id="UP001236652"/>
    </source>
</evidence>
<dbReference type="Proteomes" id="UP001236652">
    <property type="component" value="Chromosome"/>
</dbReference>
<dbReference type="RefSeq" id="WP_231418525.1">
    <property type="nucleotide sequence ID" value="NZ_CP126446.1"/>
</dbReference>
<proteinExistence type="predicted"/>
<name>A0ABY8V2E4_9BACI</name>